<sequence length="97" mass="10387">MQGASDPKMTTPISTLPVEILSSIFIAGTPKTSSTIADPLAGTPFSCVVASICHHWRHTAINLPMLWTGVYMSDSQTLVLPKLFIGRTGGLPLDVFM</sequence>
<evidence type="ECO:0000313" key="2">
    <source>
        <dbReference type="Proteomes" id="UP000053820"/>
    </source>
</evidence>
<dbReference type="EMBL" id="KN839865">
    <property type="protein sequence ID" value="KIJ61077.1"/>
    <property type="molecule type" value="Genomic_DNA"/>
</dbReference>
<gene>
    <name evidence="1" type="ORF">HYDPIDRAFT_97367</name>
</gene>
<dbReference type="OrthoDB" id="3237072at2759"/>
<protein>
    <recommendedName>
        <fullName evidence="3">F-box domain-containing protein</fullName>
    </recommendedName>
</protein>
<dbReference type="Gene3D" id="1.20.1280.50">
    <property type="match status" value="1"/>
</dbReference>
<reference evidence="1 2" key="1">
    <citation type="submission" date="2014-04" db="EMBL/GenBank/DDBJ databases">
        <title>Evolutionary Origins and Diversification of the Mycorrhizal Mutualists.</title>
        <authorList>
            <consortium name="DOE Joint Genome Institute"/>
            <consortium name="Mycorrhizal Genomics Consortium"/>
            <person name="Kohler A."/>
            <person name="Kuo A."/>
            <person name="Nagy L.G."/>
            <person name="Floudas D."/>
            <person name="Copeland A."/>
            <person name="Barry K.W."/>
            <person name="Cichocki N."/>
            <person name="Veneault-Fourrey C."/>
            <person name="LaButti K."/>
            <person name="Lindquist E.A."/>
            <person name="Lipzen A."/>
            <person name="Lundell T."/>
            <person name="Morin E."/>
            <person name="Murat C."/>
            <person name="Riley R."/>
            <person name="Ohm R."/>
            <person name="Sun H."/>
            <person name="Tunlid A."/>
            <person name="Henrissat B."/>
            <person name="Grigoriev I.V."/>
            <person name="Hibbett D.S."/>
            <person name="Martin F."/>
        </authorList>
    </citation>
    <scope>NUCLEOTIDE SEQUENCE [LARGE SCALE GENOMIC DNA]</scope>
    <source>
        <strain evidence="1 2">MD-312</strain>
    </source>
</reference>
<dbReference type="HOGENOM" id="CLU_2352252_0_0_1"/>
<dbReference type="AlphaFoldDB" id="A0A0C9WBS7"/>
<feature type="non-terminal residue" evidence="1">
    <location>
        <position position="97"/>
    </location>
</feature>
<evidence type="ECO:0000313" key="1">
    <source>
        <dbReference type="EMBL" id="KIJ61077.1"/>
    </source>
</evidence>
<accession>A0A0C9WBS7</accession>
<organism evidence="1 2">
    <name type="scientific">Hydnomerulius pinastri MD-312</name>
    <dbReference type="NCBI Taxonomy" id="994086"/>
    <lineage>
        <taxon>Eukaryota</taxon>
        <taxon>Fungi</taxon>
        <taxon>Dikarya</taxon>
        <taxon>Basidiomycota</taxon>
        <taxon>Agaricomycotina</taxon>
        <taxon>Agaricomycetes</taxon>
        <taxon>Agaricomycetidae</taxon>
        <taxon>Boletales</taxon>
        <taxon>Boletales incertae sedis</taxon>
        <taxon>Leucogyrophana</taxon>
    </lineage>
</organism>
<keyword evidence="2" id="KW-1185">Reference proteome</keyword>
<dbReference type="Proteomes" id="UP000053820">
    <property type="component" value="Unassembled WGS sequence"/>
</dbReference>
<evidence type="ECO:0008006" key="3">
    <source>
        <dbReference type="Google" id="ProtNLM"/>
    </source>
</evidence>
<name>A0A0C9WBS7_9AGAM</name>
<proteinExistence type="predicted"/>